<dbReference type="EMBL" id="AFVQ02000005">
    <property type="protein sequence ID" value="KLI03909.1"/>
    <property type="molecule type" value="Genomic_DNA"/>
</dbReference>
<dbReference type="Proteomes" id="UP000035553">
    <property type="component" value="Unassembled WGS sequence"/>
</dbReference>
<accession>A0A0U1QT12</accession>
<keyword evidence="3" id="KW-1185">Reference proteome</keyword>
<evidence type="ECO:0000259" key="1">
    <source>
        <dbReference type="PROSITE" id="PS50965"/>
    </source>
</evidence>
<dbReference type="OrthoDB" id="569879at2"/>
<proteinExistence type="predicted"/>
<feature type="domain" description="NERD" evidence="1">
    <location>
        <begin position="41"/>
        <end position="154"/>
    </location>
</feature>
<dbReference type="STRING" id="1069536.SINU_00345"/>
<organism evidence="2 3">
    <name type="scientific">Sporolactobacillus inulinus CASD</name>
    <dbReference type="NCBI Taxonomy" id="1069536"/>
    <lineage>
        <taxon>Bacteria</taxon>
        <taxon>Bacillati</taxon>
        <taxon>Bacillota</taxon>
        <taxon>Bacilli</taxon>
        <taxon>Bacillales</taxon>
        <taxon>Sporolactobacillaceae</taxon>
        <taxon>Sporolactobacillus</taxon>
    </lineage>
</organism>
<comment type="caution">
    <text evidence="2">The sequence shown here is derived from an EMBL/GenBank/DDBJ whole genome shotgun (WGS) entry which is preliminary data.</text>
</comment>
<gene>
    <name evidence="2" type="ORF">SINU_00345</name>
</gene>
<dbReference type="Pfam" id="PF08378">
    <property type="entry name" value="NERD"/>
    <property type="match status" value="1"/>
</dbReference>
<dbReference type="RefSeq" id="WP_010023355.1">
    <property type="nucleotide sequence ID" value="NZ_AFVQ02000005.1"/>
</dbReference>
<evidence type="ECO:0000313" key="3">
    <source>
        <dbReference type="Proteomes" id="UP000035553"/>
    </source>
</evidence>
<name>A0A0U1QT12_9BACL</name>
<evidence type="ECO:0000313" key="2">
    <source>
        <dbReference type="EMBL" id="KLI03909.1"/>
    </source>
</evidence>
<dbReference type="InterPro" id="IPR011528">
    <property type="entry name" value="NERD"/>
</dbReference>
<protein>
    <recommendedName>
        <fullName evidence="1">NERD domain-containing protein</fullName>
    </recommendedName>
</protein>
<dbReference type="AlphaFoldDB" id="A0A0U1QT12"/>
<sequence length="340" mass="38878">MISKKLTPPLRLLADQALLNHLPIVHPARRRIEDDLGNYRSGFIGQQNLAYFLDLSDLGKKARIFNDLHPEGFQMDTLILTPTFISIIECKNYSGTLIFNSENGQIIRCIGDRRDGFANPLLQVGRHRKLLKRWLAACGNPPLPIEADVVIASPSTIIENQARSRRVQNHVFRAEQAPHKLRAMMEKHTRDRDYSLILQKIEEQLRQDHTDPFTDVLEKLSIYPSELLRGVQCPSCHRFTMQCIYAGWHCPSCNGKSKTAHEPMILDYFLLLGRTMSNAQCRAFLKIESSMTMSNLLRKMNLEKAGSGTGSGIYYKAPPLERIAQHVELYKRTIPRRSTR</sequence>
<reference evidence="2 3" key="1">
    <citation type="journal article" date="2011" name="J. Bacteriol.">
        <title>Draft genome sequence of Sporolactobacillus inulinus strain CASD, an efficient D-lactic acid-producing bacterium with high-concentration lactate tolerance capability.</title>
        <authorList>
            <person name="Yu B."/>
            <person name="Su F."/>
            <person name="Wang L."/>
            <person name="Xu K."/>
            <person name="Zhao B."/>
            <person name="Xu P."/>
        </authorList>
    </citation>
    <scope>NUCLEOTIDE SEQUENCE [LARGE SCALE GENOMIC DNA]</scope>
    <source>
        <strain evidence="2 3">CASD</strain>
    </source>
</reference>
<dbReference type="PROSITE" id="PS50965">
    <property type="entry name" value="NERD"/>
    <property type="match status" value="1"/>
</dbReference>